<accession>A0A9P1P267</accession>
<dbReference type="InterPro" id="IPR005226">
    <property type="entry name" value="UPF0014_fam"/>
</dbReference>
<keyword evidence="1" id="KW-0812">Transmembrane</keyword>
<evidence type="ECO:0000256" key="1">
    <source>
        <dbReference type="SAM" id="Phobius"/>
    </source>
</evidence>
<feature type="transmembrane region" description="Helical" evidence="1">
    <location>
        <begin position="18"/>
        <end position="34"/>
    </location>
</feature>
<dbReference type="EMBL" id="FO818640">
    <property type="protein sequence ID" value="CDM96877.1"/>
    <property type="molecule type" value="Genomic_DNA"/>
</dbReference>
<sequence>MGYVLAIVFDPTTTGQPLLVRALILAMITLVAIVSRNRISRQLPQLLLWVWVSLFISTAAIDWGSREILLPPPPLQNRT</sequence>
<keyword evidence="1" id="KW-0472">Membrane</keyword>
<dbReference type="GeneID" id="301682886"/>
<evidence type="ECO:0000313" key="3">
    <source>
        <dbReference type="Proteomes" id="UP000032946"/>
    </source>
</evidence>
<feature type="transmembrane region" description="Helical" evidence="1">
    <location>
        <begin position="46"/>
        <end position="65"/>
    </location>
</feature>
<evidence type="ECO:0000313" key="2">
    <source>
        <dbReference type="EMBL" id="CDM96877.1"/>
    </source>
</evidence>
<dbReference type="Pfam" id="PF03649">
    <property type="entry name" value="UPF0014"/>
    <property type="match status" value="1"/>
</dbReference>
<dbReference type="AlphaFoldDB" id="A0A9P1P267"/>
<protein>
    <submittedName>
        <fullName evidence="2">Uncharacterized protein</fullName>
    </submittedName>
</protein>
<reference evidence="2 3" key="1">
    <citation type="submission" date="2014-02" db="EMBL/GenBank/DDBJ databases">
        <authorList>
            <person name="Genoscope - CEA"/>
        </authorList>
    </citation>
    <scope>NUCLEOTIDE SEQUENCE [LARGE SCALE GENOMIC DNA]</scope>
    <source>
        <strain evidence="2 3">PCC 8005</strain>
    </source>
</reference>
<proteinExistence type="predicted"/>
<keyword evidence="1" id="KW-1133">Transmembrane helix</keyword>
<organism evidence="2 3">
    <name type="scientific">Limnospira indica PCC 8005</name>
    <dbReference type="NCBI Taxonomy" id="376219"/>
    <lineage>
        <taxon>Bacteria</taxon>
        <taxon>Bacillati</taxon>
        <taxon>Cyanobacteriota</taxon>
        <taxon>Cyanophyceae</taxon>
        <taxon>Oscillatoriophycideae</taxon>
        <taxon>Oscillatoriales</taxon>
        <taxon>Sirenicapillariaceae</taxon>
        <taxon>Limnospira</taxon>
    </lineage>
</organism>
<name>A0A9P1P267_9CYAN</name>
<keyword evidence="3" id="KW-1185">Reference proteome</keyword>
<dbReference type="RefSeq" id="WP_006619180.1">
    <property type="nucleotide sequence ID" value="NZ_FO818640.1"/>
</dbReference>
<dbReference type="Proteomes" id="UP000032946">
    <property type="component" value="Chromosome"/>
</dbReference>
<gene>
    <name evidence="2" type="ORF">ARTHRO_41286</name>
</gene>